<dbReference type="PRINTS" id="PR00080">
    <property type="entry name" value="SDRFAMILY"/>
</dbReference>
<dbReference type="Gene3D" id="3.40.50.720">
    <property type="entry name" value="NAD(P)-binding Rossmann-like Domain"/>
    <property type="match status" value="1"/>
</dbReference>
<dbReference type="RefSeq" id="WP_238751276.1">
    <property type="nucleotide sequence ID" value="NZ_CAKLPZ010000002.1"/>
</dbReference>
<keyword evidence="6" id="KW-1185">Reference proteome</keyword>
<dbReference type="PANTHER" id="PTHR44196:SF3">
    <property type="entry name" value="SHORT CHAIN DEHYDROGENASE FAMILY PROTEIN"/>
    <property type="match status" value="1"/>
</dbReference>
<evidence type="ECO:0000256" key="1">
    <source>
        <dbReference type="ARBA" id="ARBA00006484"/>
    </source>
</evidence>
<dbReference type="EC" id="1.3.1.87" evidence="5"/>
<dbReference type="InterPro" id="IPR057326">
    <property type="entry name" value="KR_dom"/>
</dbReference>
<evidence type="ECO:0000256" key="3">
    <source>
        <dbReference type="RuleBase" id="RU000363"/>
    </source>
</evidence>
<evidence type="ECO:0000313" key="5">
    <source>
        <dbReference type="EMBL" id="CAH1001430.1"/>
    </source>
</evidence>
<accession>A0ABM9B250</accession>
<proteinExistence type="inferred from homology"/>
<dbReference type="GO" id="GO:0018498">
    <property type="term" value="F:2,3-dihydroxy-2,3-dihydro-phenylpropionate dehydrogenase activity"/>
    <property type="evidence" value="ECO:0007669"/>
    <property type="project" value="UniProtKB-EC"/>
</dbReference>
<reference evidence="5" key="1">
    <citation type="submission" date="2021-12" db="EMBL/GenBank/DDBJ databases">
        <authorList>
            <person name="Rodrigo-Torres L."/>
            <person name="Arahal R. D."/>
            <person name="Lucena T."/>
        </authorList>
    </citation>
    <scope>NUCLEOTIDE SEQUENCE</scope>
    <source>
        <strain evidence="5">CECT 8419</strain>
    </source>
</reference>
<dbReference type="Pfam" id="PF00106">
    <property type="entry name" value="adh_short"/>
    <property type="match status" value="1"/>
</dbReference>
<evidence type="ECO:0000259" key="4">
    <source>
        <dbReference type="SMART" id="SM00822"/>
    </source>
</evidence>
<dbReference type="Proteomes" id="UP000837803">
    <property type="component" value="Unassembled WGS sequence"/>
</dbReference>
<comment type="similarity">
    <text evidence="1 3">Belongs to the short-chain dehydrogenases/reductases (SDR) family.</text>
</comment>
<dbReference type="SUPFAM" id="SSF51735">
    <property type="entry name" value="NAD(P)-binding Rossmann-fold domains"/>
    <property type="match status" value="1"/>
</dbReference>
<dbReference type="NCBIfam" id="NF006123">
    <property type="entry name" value="PRK08267.1"/>
    <property type="match status" value="1"/>
</dbReference>
<organism evidence="5 6">
    <name type="scientific">Neolewinella maritima</name>
    <dbReference type="NCBI Taxonomy" id="1383882"/>
    <lineage>
        <taxon>Bacteria</taxon>
        <taxon>Pseudomonadati</taxon>
        <taxon>Bacteroidota</taxon>
        <taxon>Saprospiria</taxon>
        <taxon>Saprospirales</taxon>
        <taxon>Lewinellaceae</taxon>
        <taxon>Neolewinella</taxon>
    </lineage>
</organism>
<dbReference type="PRINTS" id="PR00081">
    <property type="entry name" value="GDHRDH"/>
</dbReference>
<gene>
    <name evidence="5" type="primary">hcaB_2</name>
    <name evidence="5" type="ORF">LEM8419_02333</name>
</gene>
<sequence>MSTTKPTIFITGAAGGFGQAVARTFVRQGWYVGLYDLSEAPLTELVSSLGGPDVACCGTLDVTDIESTRQAIQHFGEHTGGQLRVLFNNAGITGVGAFTDVSIEHHRKVIDVNLFGVMNVAHAAIPLMRNTPGAHLINVSSASALHGNPELVSYSATKRAVLSFTESLDIGLEADGIRVSDLLPMYAKTPIILDYLSQHRKLSDKDIKLTPDDIAAATWKVVQTGKFRTYVGTDTKVFAPLSRLFPYRIRKWVSRKVIGW</sequence>
<keyword evidence="2 5" id="KW-0560">Oxidoreductase</keyword>
<dbReference type="SMART" id="SM00822">
    <property type="entry name" value="PKS_KR"/>
    <property type="match status" value="1"/>
</dbReference>
<evidence type="ECO:0000256" key="2">
    <source>
        <dbReference type="ARBA" id="ARBA00023002"/>
    </source>
</evidence>
<dbReference type="InterPro" id="IPR002347">
    <property type="entry name" value="SDR_fam"/>
</dbReference>
<evidence type="ECO:0000313" key="6">
    <source>
        <dbReference type="Proteomes" id="UP000837803"/>
    </source>
</evidence>
<feature type="domain" description="Ketoreductase" evidence="4">
    <location>
        <begin position="6"/>
        <end position="188"/>
    </location>
</feature>
<protein>
    <submittedName>
        <fullName evidence="5">3-phenylpropionate-dihydrodiol/cinnamic acid-dihydrodiol dehydrogenase</fullName>
        <ecNumber evidence="5">1.3.1.87</ecNumber>
    </submittedName>
</protein>
<dbReference type="InterPro" id="IPR036291">
    <property type="entry name" value="NAD(P)-bd_dom_sf"/>
</dbReference>
<dbReference type="EMBL" id="CAKLPZ010000002">
    <property type="protein sequence ID" value="CAH1001430.1"/>
    <property type="molecule type" value="Genomic_DNA"/>
</dbReference>
<dbReference type="PANTHER" id="PTHR44196">
    <property type="entry name" value="DEHYDROGENASE/REDUCTASE SDR FAMILY MEMBER 7B"/>
    <property type="match status" value="1"/>
</dbReference>
<name>A0ABM9B250_9BACT</name>
<comment type="caution">
    <text evidence="5">The sequence shown here is derived from an EMBL/GenBank/DDBJ whole genome shotgun (WGS) entry which is preliminary data.</text>
</comment>